<dbReference type="AlphaFoldDB" id="A0A485LXH0"/>
<dbReference type="EMBL" id="CAADRM010000058">
    <property type="protein sequence ID" value="VFU12906.1"/>
    <property type="molecule type" value="Genomic_DNA"/>
</dbReference>
<name>A0A485LXH0_9ZZZZ</name>
<evidence type="ECO:0000313" key="1">
    <source>
        <dbReference type="EMBL" id="VFU12906.1"/>
    </source>
</evidence>
<protein>
    <submittedName>
        <fullName evidence="1">Uncharacterized protein</fullName>
    </submittedName>
</protein>
<reference evidence="1" key="1">
    <citation type="submission" date="2019-03" db="EMBL/GenBank/DDBJ databases">
        <authorList>
            <person name="Hao L."/>
        </authorList>
    </citation>
    <scope>NUCLEOTIDE SEQUENCE</scope>
</reference>
<proteinExistence type="predicted"/>
<organism evidence="1">
    <name type="scientific">anaerobic digester metagenome</name>
    <dbReference type="NCBI Taxonomy" id="1263854"/>
    <lineage>
        <taxon>unclassified sequences</taxon>
        <taxon>metagenomes</taxon>
        <taxon>ecological metagenomes</taxon>
    </lineage>
</organism>
<gene>
    <name evidence="1" type="ORF">SCFA_1500003</name>
</gene>
<accession>A0A485LXH0</accession>
<sequence length="90" mass="10918">MRYFRIIFSTLIGMLVSRFTFFEKKSLRSIDLSDLITRDFQQFADRDAMASDFRSFSNTDDYNRDFLSIFQSFKKDFYLDYSQKDGHFRV</sequence>